<dbReference type="Pfam" id="PF22705">
    <property type="entry name" value="C2-set_3"/>
    <property type="match status" value="1"/>
</dbReference>
<dbReference type="GO" id="GO:0050863">
    <property type="term" value="P:regulation of T cell activation"/>
    <property type="evidence" value="ECO:0007669"/>
    <property type="project" value="UniProtKB-ARBA"/>
</dbReference>
<dbReference type="PROSITE" id="PS50835">
    <property type="entry name" value="IG_LIKE"/>
    <property type="match status" value="2"/>
</dbReference>
<keyword evidence="7" id="KW-0812">Transmembrane</keyword>
<evidence type="ECO:0000256" key="7">
    <source>
        <dbReference type="SAM" id="Phobius"/>
    </source>
</evidence>
<evidence type="ECO:0000259" key="9">
    <source>
        <dbReference type="PROSITE" id="PS50188"/>
    </source>
</evidence>
<dbReference type="InterPro" id="IPR036179">
    <property type="entry name" value="Ig-like_dom_sf"/>
</dbReference>
<dbReference type="AlphaFoldDB" id="A0A7J5ZL04"/>
<evidence type="ECO:0000256" key="1">
    <source>
        <dbReference type="ARBA" id="ARBA00004370"/>
    </source>
</evidence>
<feature type="signal peptide" evidence="8">
    <location>
        <begin position="1"/>
        <end position="20"/>
    </location>
</feature>
<keyword evidence="5" id="KW-0325">Glycoprotein</keyword>
<evidence type="ECO:0000256" key="3">
    <source>
        <dbReference type="ARBA" id="ARBA00023136"/>
    </source>
</evidence>
<dbReference type="SUPFAM" id="SSF49899">
    <property type="entry name" value="Concanavalin A-like lectins/glucanases"/>
    <property type="match status" value="1"/>
</dbReference>
<dbReference type="InterPro" id="IPR013106">
    <property type="entry name" value="Ig_V-set"/>
</dbReference>
<dbReference type="PROSITE" id="PS50188">
    <property type="entry name" value="B302_SPRY"/>
    <property type="match status" value="1"/>
</dbReference>
<evidence type="ECO:0000259" key="10">
    <source>
        <dbReference type="PROSITE" id="PS50835"/>
    </source>
</evidence>
<feature type="chain" id="PRO_5029826695" evidence="8">
    <location>
        <begin position="21"/>
        <end position="392"/>
    </location>
</feature>
<keyword evidence="6" id="KW-0393">Immunoglobulin domain</keyword>
<dbReference type="InterPro" id="IPR007110">
    <property type="entry name" value="Ig-like_dom"/>
</dbReference>
<dbReference type="InterPro" id="IPR001870">
    <property type="entry name" value="B30.2/SPRY"/>
</dbReference>
<dbReference type="GO" id="GO:0009897">
    <property type="term" value="C:external side of plasma membrane"/>
    <property type="evidence" value="ECO:0007669"/>
    <property type="project" value="TreeGrafter"/>
</dbReference>
<dbReference type="EMBL" id="JAAGNN010000027">
    <property type="protein sequence ID" value="KAF4071392.1"/>
    <property type="molecule type" value="Genomic_DNA"/>
</dbReference>
<dbReference type="GO" id="GO:0001817">
    <property type="term" value="P:regulation of cytokine production"/>
    <property type="evidence" value="ECO:0007669"/>
    <property type="project" value="TreeGrafter"/>
</dbReference>
<dbReference type="Pfam" id="PF07686">
    <property type="entry name" value="V-set"/>
    <property type="match status" value="1"/>
</dbReference>
<comment type="caution">
    <text evidence="11">The sequence shown here is derived from an EMBL/GenBank/DDBJ whole genome shotgun (WGS) entry which is preliminary data.</text>
</comment>
<evidence type="ECO:0000256" key="5">
    <source>
        <dbReference type="ARBA" id="ARBA00023180"/>
    </source>
</evidence>
<feature type="transmembrane region" description="Helical" evidence="7">
    <location>
        <begin position="245"/>
        <end position="267"/>
    </location>
</feature>
<dbReference type="InterPro" id="IPR013783">
    <property type="entry name" value="Ig-like_fold"/>
</dbReference>
<sequence>MKETLVCLCVVFLGSRLIMASDVITVNCSETVIMGQYGSSVVLPCWLTPEMNAEALEIRWYRPGQFKSPLLFYQNSKIITDYNTYKNRSSLTLRNPQSTGLKQGDISLRLDNLGLSDIGIFHCYVTGDKSYHEKTVTLNLTALGSLPFLSLKDHHDSVNLSCSSCGWFPQPSLLWKSTTEKGEALSDPRSHIYSRQENGLFCVYSWVILSSSVSNSISCSVSLSEDKERDVSLDLGARLSVDNSVVWKILFTLVCVLVLTGIALLLYRKYKPGYKPVSTDESDTNLEVLRKSAVTIKLDMENCNKHYLKFNSQGDMVRDAPEAAVEYGGHGFPYELCVRGRDVLRSGRSYWEVGLKITNVPPTKSWLIGVTKASNPINDQKVILSLLKILGF</sequence>
<dbReference type="PANTHER" id="PTHR24100">
    <property type="entry name" value="BUTYROPHILIN"/>
    <property type="match status" value="1"/>
</dbReference>
<evidence type="ECO:0000256" key="2">
    <source>
        <dbReference type="ARBA" id="ARBA00022729"/>
    </source>
</evidence>
<protein>
    <submittedName>
        <fullName evidence="11">Uncharacterized protein</fullName>
    </submittedName>
</protein>
<dbReference type="PANTHER" id="PTHR24100:SF149">
    <property type="entry name" value="BG-LIKE ANTIGEN 1-RELATED"/>
    <property type="match status" value="1"/>
</dbReference>
<organism evidence="11 12">
    <name type="scientific">Ameiurus melas</name>
    <name type="common">Black bullhead</name>
    <name type="synonym">Silurus melas</name>
    <dbReference type="NCBI Taxonomy" id="219545"/>
    <lineage>
        <taxon>Eukaryota</taxon>
        <taxon>Metazoa</taxon>
        <taxon>Chordata</taxon>
        <taxon>Craniata</taxon>
        <taxon>Vertebrata</taxon>
        <taxon>Euteleostomi</taxon>
        <taxon>Actinopterygii</taxon>
        <taxon>Neopterygii</taxon>
        <taxon>Teleostei</taxon>
        <taxon>Ostariophysi</taxon>
        <taxon>Siluriformes</taxon>
        <taxon>Ictaluridae</taxon>
        <taxon>Ameiurus</taxon>
    </lineage>
</organism>
<dbReference type="SUPFAM" id="SSF48726">
    <property type="entry name" value="Immunoglobulin"/>
    <property type="match status" value="2"/>
</dbReference>
<proteinExistence type="predicted"/>
<dbReference type="InterPro" id="IPR043136">
    <property type="entry name" value="B30.2/SPRY_sf"/>
</dbReference>
<evidence type="ECO:0000256" key="4">
    <source>
        <dbReference type="ARBA" id="ARBA00023157"/>
    </source>
</evidence>
<dbReference type="Gene3D" id="2.60.120.920">
    <property type="match status" value="1"/>
</dbReference>
<dbReference type="InterPro" id="IPR013320">
    <property type="entry name" value="ConA-like_dom_sf"/>
</dbReference>
<comment type="subcellular location">
    <subcellularLocation>
        <location evidence="1">Membrane</location>
    </subcellularLocation>
</comment>
<gene>
    <name evidence="11" type="ORF">AMELA_G00272710</name>
</gene>
<dbReference type="InterPro" id="IPR053896">
    <property type="entry name" value="BTN3A2-like_Ig-C"/>
</dbReference>
<keyword evidence="7" id="KW-1133">Transmembrane helix</keyword>
<keyword evidence="4" id="KW-1015">Disulfide bond</keyword>
<dbReference type="InterPro" id="IPR003599">
    <property type="entry name" value="Ig_sub"/>
</dbReference>
<dbReference type="InterPro" id="IPR050504">
    <property type="entry name" value="IgSF_BTN/MOG"/>
</dbReference>
<accession>A0A7J5ZL04</accession>
<evidence type="ECO:0000313" key="11">
    <source>
        <dbReference type="EMBL" id="KAF4071392.1"/>
    </source>
</evidence>
<keyword evidence="12" id="KW-1185">Reference proteome</keyword>
<dbReference type="FunFam" id="2.60.40.10:FF:000142">
    <property type="entry name" value="V-set domain-containing T-cell activation inhibitor 1"/>
    <property type="match status" value="1"/>
</dbReference>
<dbReference type="Proteomes" id="UP000593565">
    <property type="component" value="Unassembled WGS sequence"/>
</dbReference>
<evidence type="ECO:0000313" key="12">
    <source>
        <dbReference type="Proteomes" id="UP000593565"/>
    </source>
</evidence>
<dbReference type="Gene3D" id="2.60.40.10">
    <property type="entry name" value="Immunoglobulins"/>
    <property type="match status" value="2"/>
</dbReference>
<evidence type="ECO:0000256" key="6">
    <source>
        <dbReference type="ARBA" id="ARBA00023319"/>
    </source>
</evidence>
<keyword evidence="3 7" id="KW-0472">Membrane</keyword>
<feature type="domain" description="Ig-like" evidence="10">
    <location>
        <begin position="156"/>
        <end position="232"/>
    </location>
</feature>
<keyword evidence="2 8" id="KW-0732">Signal</keyword>
<reference evidence="11 12" key="1">
    <citation type="submission" date="2020-02" db="EMBL/GenBank/DDBJ databases">
        <title>A chromosome-scale genome assembly of the black bullhead catfish (Ameiurus melas).</title>
        <authorList>
            <person name="Wen M."/>
            <person name="Zham M."/>
            <person name="Cabau C."/>
            <person name="Klopp C."/>
            <person name="Donnadieu C."/>
            <person name="Roques C."/>
            <person name="Bouchez O."/>
            <person name="Lampietro C."/>
            <person name="Jouanno E."/>
            <person name="Herpin A."/>
            <person name="Louis A."/>
            <person name="Berthelot C."/>
            <person name="Parey E."/>
            <person name="Roest-Crollius H."/>
            <person name="Braasch I."/>
            <person name="Postlethwait J."/>
            <person name="Robinson-Rechavi M."/>
            <person name="Echchiki A."/>
            <person name="Begum T."/>
            <person name="Montfort J."/>
            <person name="Schartl M."/>
            <person name="Bobe J."/>
            <person name="Guiguen Y."/>
        </authorList>
    </citation>
    <scope>NUCLEOTIDE SEQUENCE [LARGE SCALE GENOMIC DNA]</scope>
    <source>
        <strain evidence="11">M_S1</strain>
        <tissue evidence="11">Blood</tissue>
    </source>
</reference>
<dbReference type="GO" id="GO:0005102">
    <property type="term" value="F:signaling receptor binding"/>
    <property type="evidence" value="ECO:0007669"/>
    <property type="project" value="TreeGrafter"/>
</dbReference>
<evidence type="ECO:0000256" key="8">
    <source>
        <dbReference type="SAM" id="SignalP"/>
    </source>
</evidence>
<name>A0A7J5ZL04_AMEME</name>
<dbReference type="GO" id="GO:0050852">
    <property type="term" value="P:T cell receptor signaling pathway"/>
    <property type="evidence" value="ECO:0007669"/>
    <property type="project" value="TreeGrafter"/>
</dbReference>
<dbReference type="GO" id="GO:1903037">
    <property type="term" value="P:regulation of leukocyte cell-cell adhesion"/>
    <property type="evidence" value="ECO:0007669"/>
    <property type="project" value="UniProtKB-ARBA"/>
</dbReference>
<dbReference type="SMART" id="SM00409">
    <property type="entry name" value="IG"/>
    <property type="match status" value="1"/>
</dbReference>
<feature type="domain" description="Ig-like" evidence="10">
    <location>
        <begin position="38"/>
        <end position="137"/>
    </location>
</feature>
<feature type="domain" description="B30.2/SPRY" evidence="9">
    <location>
        <begin position="276"/>
        <end position="392"/>
    </location>
</feature>